<accession>A0ABS9QDC1</accession>
<dbReference type="GO" id="GO:0016874">
    <property type="term" value="F:ligase activity"/>
    <property type="evidence" value="ECO:0007669"/>
    <property type="project" value="UniProtKB-KW"/>
</dbReference>
<dbReference type="Proteomes" id="UP001201701">
    <property type="component" value="Unassembled WGS sequence"/>
</dbReference>
<feature type="domain" description="AMP-binding enzyme C-terminal" evidence="2">
    <location>
        <begin position="442"/>
        <end position="520"/>
    </location>
</feature>
<dbReference type="Pfam" id="PF13193">
    <property type="entry name" value="AMP-binding_C"/>
    <property type="match status" value="1"/>
</dbReference>
<evidence type="ECO:0000259" key="2">
    <source>
        <dbReference type="Pfam" id="PF13193"/>
    </source>
</evidence>
<dbReference type="Gene3D" id="3.40.50.12780">
    <property type="entry name" value="N-terminal domain of ligase-like"/>
    <property type="match status" value="1"/>
</dbReference>
<dbReference type="PANTHER" id="PTHR43767">
    <property type="entry name" value="LONG-CHAIN-FATTY-ACID--COA LIGASE"/>
    <property type="match status" value="1"/>
</dbReference>
<dbReference type="Pfam" id="PF00501">
    <property type="entry name" value="AMP-binding"/>
    <property type="match status" value="1"/>
</dbReference>
<dbReference type="InterPro" id="IPR045851">
    <property type="entry name" value="AMP-bd_C_sf"/>
</dbReference>
<name>A0ABS9QDC1_9HYPH</name>
<dbReference type="RefSeq" id="WP_239364409.1">
    <property type="nucleotide sequence ID" value="NZ_JAKREW010000007.1"/>
</dbReference>
<dbReference type="InterPro" id="IPR050237">
    <property type="entry name" value="ATP-dep_AMP-bd_enzyme"/>
</dbReference>
<dbReference type="EMBL" id="JAKREW010000007">
    <property type="protein sequence ID" value="MCG7505395.1"/>
    <property type="molecule type" value="Genomic_DNA"/>
</dbReference>
<dbReference type="InterPro" id="IPR000873">
    <property type="entry name" value="AMP-dep_synth/lig_dom"/>
</dbReference>
<dbReference type="SUPFAM" id="SSF56801">
    <property type="entry name" value="Acetyl-CoA synthetase-like"/>
    <property type="match status" value="1"/>
</dbReference>
<dbReference type="InterPro" id="IPR025110">
    <property type="entry name" value="AMP-bd_C"/>
</dbReference>
<sequence length="546" mass="61774">MNELSLGAPSYLPAVLERIRSVEKMPLPSNLAELIDAAAKAAPDRDVWNFFETGERETYDGLRRRVNYLAAQLQKHGVTKGRHVGVMLPNIPAMPLTWLALAKVGAVMVPVNTAYKERELAYVLLNSEAEFLIIHDDYLPRLEGAREHHGVAIPQEMTYVFGGSSAYTRWEELADGRLESFEPAAKVQPNDLLNIQYTSGTTGFPKGCMLTQQYWLVSGHSNAHRDGRRYENLLASTPFFYMDPQWLLLMTIIQRGTLFVAQRQSTSRFMTWVREHKINFCLLPWILYKEPQQPDDDRNSIVRANIYGVPRAIHAEIEQRFGLKAREAFGMTELGPTLFMPIEASDMVGSGSCGLPAPFRECRLVDEYGNEVDVGEPGELLVRGKGMLLGYYRNPEATAESMPDGWFRTGDLFRKDHNGFYTIIGRRKDMVRRSGENIAAREVEAVLNAFPYVSESAIIGVPDERRGEEVKAYIVVKQGVEETDGLLVEIVRHCEEQLAAFKVPRFYEFRKEFPRTGSAKIAKHLLRSEDKDLRSGAFDRVTGSWG</sequence>
<keyword evidence="4" id="KW-1185">Reference proteome</keyword>
<dbReference type="InterPro" id="IPR042099">
    <property type="entry name" value="ANL_N_sf"/>
</dbReference>
<dbReference type="InterPro" id="IPR020845">
    <property type="entry name" value="AMP-binding_CS"/>
</dbReference>
<evidence type="ECO:0000259" key="1">
    <source>
        <dbReference type="Pfam" id="PF00501"/>
    </source>
</evidence>
<evidence type="ECO:0000313" key="4">
    <source>
        <dbReference type="Proteomes" id="UP001201701"/>
    </source>
</evidence>
<keyword evidence="3" id="KW-0436">Ligase</keyword>
<protein>
    <submittedName>
        <fullName evidence="3">Acyl--CoA ligase</fullName>
    </submittedName>
</protein>
<gene>
    <name evidence="3" type="ORF">L4923_10255</name>
</gene>
<organism evidence="3 4">
    <name type="scientific">Mesorhizobium retamae</name>
    <dbReference type="NCBI Taxonomy" id="2912854"/>
    <lineage>
        <taxon>Bacteria</taxon>
        <taxon>Pseudomonadati</taxon>
        <taxon>Pseudomonadota</taxon>
        <taxon>Alphaproteobacteria</taxon>
        <taxon>Hyphomicrobiales</taxon>
        <taxon>Phyllobacteriaceae</taxon>
        <taxon>Mesorhizobium</taxon>
    </lineage>
</organism>
<dbReference type="Gene3D" id="3.30.300.30">
    <property type="match status" value="1"/>
</dbReference>
<feature type="domain" description="AMP-dependent synthetase/ligase" evidence="1">
    <location>
        <begin position="36"/>
        <end position="392"/>
    </location>
</feature>
<dbReference type="PROSITE" id="PS00455">
    <property type="entry name" value="AMP_BINDING"/>
    <property type="match status" value="1"/>
</dbReference>
<proteinExistence type="predicted"/>
<comment type="caution">
    <text evidence="3">The sequence shown here is derived from an EMBL/GenBank/DDBJ whole genome shotgun (WGS) entry which is preliminary data.</text>
</comment>
<reference evidence="3 4" key="1">
    <citation type="submission" date="2022-02" db="EMBL/GenBank/DDBJ databases">
        <title>Draft genome sequence of Mezorhizobium retamae strain IRAMC:0171 isolated from Retama raetam nodules.</title>
        <authorList>
            <person name="Bengaied R."/>
            <person name="Sbissi I."/>
            <person name="Huber K."/>
            <person name="Ghodbane F."/>
            <person name="Nouioui I."/>
            <person name="Tarhouni M."/>
            <person name="Gtari M."/>
        </authorList>
    </citation>
    <scope>NUCLEOTIDE SEQUENCE [LARGE SCALE GENOMIC DNA]</scope>
    <source>
        <strain evidence="3 4">IRAMC:0171</strain>
    </source>
</reference>
<dbReference type="PANTHER" id="PTHR43767:SF1">
    <property type="entry name" value="NONRIBOSOMAL PEPTIDE SYNTHASE PES1 (EUROFUNG)-RELATED"/>
    <property type="match status" value="1"/>
</dbReference>
<evidence type="ECO:0000313" key="3">
    <source>
        <dbReference type="EMBL" id="MCG7505395.1"/>
    </source>
</evidence>